<dbReference type="KEGG" id="sqz:FQU76_17880"/>
<sequence>MILSLDLPRSLTDVTHCEACWREPVTTARITAEGRDLLCAPCAAADSPPRVVLFPPLGIYRLTERRLDMGKHGKPKPQLPPDPGPHPPKPTPKSPPGTPPV</sequence>
<evidence type="ECO:0000313" key="2">
    <source>
        <dbReference type="EMBL" id="QDY78062.1"/>
    </source>
</evidence>
<dbReference type="Proteomes" id="UP000320580">
    <property type="component" value="Chromosome"/>
</dbReference>
<dbReference type="AlphaFoldDB" id="A0A5B8II70"/>
<evidence type="ECO:0000313" key="3">
    <source>
        <dbReference type="Proteomes" id="UP000320580"/>
    </source>
</evidence>
<evidence type="ECO:0000256" key="1">
    <source>
        <dbReference type="SAM" id="MobiDB-lite"/>
    </source>
</evidence>
<keyword evidence="3" id="KW-1185">Reference proteome</keyword>
<accession>A0A5B8II70</accession>
<dbReference type="OrthoDB" id="4295376at2"/>
<protein>
    <submittedName>
        <fullName evidence="2">Uncharacterized protein</fullName>
    </submittedName>
</protein>
<feature type="region of interest" description="Disordered" evidence="1">
    <location>
        <begin position="66"/>
        <end position="101"/>
    </location>
</feature>
<organism evidence="2 3">
    <name type="scientific">Streptomyces qinzhouensis</name>
    <dbReference type="NCBI Taxonomy" id="2599401"/>
    <lineage>
        <taxon>Bacteria</taxon>
        <taxon>Bacillati</taxon>
        <taxon>Actinomycetota</taxon>
        <taxon>Actinomycetes</taxon>
        <taxon>Kitasatosporales</taxon>
        <taxon>Streptomycetaceae</taxon>
        <taxon>Streptomyces</taxon>
    </lineage>
</organism>
<dbReference type="RefSeq" id="WP_146481384.1">
    <property type="nucleotide sequence ID" value="NZ_CP042266.1"/>
</dbReference>
<reference evidence="2 3" key="1">
    <citation type="submission" date="2019-07" db="EMBL/GenBank/DDBJ databases">
        <authorList>
            <person name="Zhu P."/>
        </authorList>
    </citation>
    <scope>NUCLEOTIDE SEQUENCE [LARGE SCALE GENOMIC DNA]</scope>
    <source>
        <strain evidence="2 3">SSL-25</strain>
    </source>
</reference>
<feature type="compositionally biased region" description="Pro residues" evidence="1">
    <location>
        <begin position="77"/>
        <end position="101"/>
    </location>
</feature>
<gene>
    <name evidence="2" type="ORF">FQU76_17880</name>
</gene>
<proteinExistence type="predicted"/>
<name>A0A5B8II70_9ACTN</name>
<dbReference type="EMBL" id="CP042266">
    <property type="protein sequence ID" value="QDY78062.1"/>
    <property type="molecule type" value="Genomic_DNA"/>
</dbReference>